<comment type="caution">
    <text evidence="1">The sequence shown here is derived from an EMBL/GenBank/DDBJ whole genome shotgun (WGS) entry which is preliminary data.</text>
</comment>
<dbReference type="InterPro" id="IPR051159">
    <property type="entry name" value="Hexapeptide_acetyltransf"/>
</dbReference>
<sequence>MTSVPTNPYNPLAWFVGEPTIGDGTWIGPFCLIDGSGGLVIGRSCNVSAGVHIYTHSTAKRCVTDHKVAIERSPVSIGDYTFIGANAVIQMGVTIGDHCIVGAGAVVSVDVPDFSVAVGVPARVVGTVDASSGKISYSK</sequence>
<dbReference type="Proteomes" id="UP000573599">
    <property type="component" value="Unassembled WGS sequence"/>
</dbReference>
<evidence type="ECO:0000313" key="1">
    <source>
        <dbReference type="EMBL" id="NYG07102.1"/>
    </source>
</evidence>
<keyword evidence="2" id="KW-1185">Reference proteome</keyword>
<reference evidence="1 2" key="1">
    <citation type="submission" date="2020-07" db="EMBL/GenBank/DDBJ databases">
        <title>Sequencing the genomes of 1000 actinobacteria strains.</title>
        <authorList>
            <person name="Klenk H.-P."/>
        </authorList>
    </citation>
    <scope>NUCLEOTIDE SEQUENCE [LARGE SCALE GENOMIC DNA]</scope>
    <source>
        <strain evidence="1 2">DSM 23987</strain>
    </source>
</reference>
<dbReference type="PANTHER" id="PTHR23416">
    <property type="entry name" value="SIALIC ACID SYNTHASE-RELATED"/>
    <property type="match status" value="1"/>
</dbReference>
<dbReference type="Gene3D" id="2.160.10.10">
    <property type="entry name" value="Hexapeptide repeat proteins"/>
    <property type="match status" value="1"/>
</dbReference>
<dbReference type="AlphaFoldDB" id="A0A852WPC7"/>
<dbReference type="RefSeq" id="WP_179421492.1">
    <property type="nucleotide sequence ID" value="NZ_JACCAB010000001.1"/>
</dbReference>
<dbReference type="InterPro" id="IPR001451">
    <property type="entry name" value="Hexapep"/>
</dbReference>
<evidence type="ECO:0000313" key="2">
    <source>
        <dbReference type="Proteomes" id="UP000573599"/>
    </source>
</evidence>
<name>A0A852WPC7_9MICO</name>
<dbReference type="EMBL" id="JACCAB010000001">
    <property type="protein sequence ID" value="NYG07102.1"/>
    <property type="molecule type" value="Genomic_DNA"/>
</dbReference>
<dbReference type="Pfam" id="PF14602">
    <property type="entry name" value="Hexapep_2"/>
    <property type="match status" value="2"/>
</dbReference>
<organism evidence="1 2">
    <name type="scientific">Pedococcus badiiscoriae</name>
    <dbReference type="NCBI Taxonomy" id="642776"/>
    <lineage>
        <taxon>Bacteria</taxon>
        <taxon>Bacillati</taxon>
        <taxon>Actinomycetota</taxon>
        <taxon>Actinomycetes</taxon>
        <taxon>Micrococcales</taxon>
        <taxon>Intrasporangiaceae</taxon>
        <taxon>Pedococcus</taxon>
    </lineage>
</organism>
<protein>
    <submittedName>
        <fullName evidence="1">Acetyltransferase-like isoleucine patch superfamily enzyme</fullName>
    </submittedName>
</protein>
<dbReference type="GO" id="GO:0016740">
    <property type="term" value="F:transferase activity"/>
    <property type="evidence" value="ECO:0007669"/>
    <property type="project" value="UniProtKB-KW"/>
</dbReference>
<dbReference type="CDD" id="cd04647">
    <property type="entry name" value="LbH_MAT_like"/>
    <property type="match status" value="1"/>
</dbReference>
<dbReference type="SUPFAM" id="SSF51161">
    <property type="entry name" value="Trimeric LpxA-like enzymes"/>
    <property type="match status" value="1"/>
</dbReference>
<gene>
    <name evidence="1" type="ORF">BJ986_001589</name>
</gene>
<dbReference type="InterPro" id="IPR011004">
    <property type="entry name" value="Trimer_LpxA-like_sf"/>
</dbReference>
<proteinExistence type="predicted"/>
<keyword evidence="1" id="KW-0808">Transferase</keyword>
<accession>A0A852WPC7</accession>